<reference evidence="2 3" key="1">
    <citation type="journal article" date="2014" name="PLoS ONE">
        <title>Global Analysis of Gene Expression Profiles in Physic Nut (Jatropha curcas L.) Seedlings Exposed to Salt Stress.</title>
        <authorList>
            <person name="Zhang L."/>
            <person name="Zhang C."/>
            <person name="Wu P."/>
            <person name="Chen Y."/>
            <person name="Li M."/>
            <person name="Jiang H."/>
            <person name="Wu G."/>
        </authorList>
    </citation>
    <scope>NUCLEOTIDE SEQUENCE [LARGE SCALE GENOMIC DNA]</scope>
    <source>
        <strain evidence="3">cv. GZQX0401</strain>
        <tissue evidence="2">Young leaves</tissue>
    </source>
</reference>
<evidence type="ECO:0000313" key="2">
    <source>
        <dbReference type="EMBL" id="KDP27471.1"/>
    </source>
</evidence>
<evidence type="ECO:0000256" key="1">
    <source>
        <dbReference type="SAM" id="MobiDB-lite"/>
    </source>
</evidence>
<dbReference type="OrthoDB" id="1305418at2759"/>
<dbReference type="AlphaFoldDB" id="A0A067JU22"/>
<accession>A0A067JU22</accession>
<organism evidence="2 3">
    <name type="scientific">Jatropha curcas</name>
    <name type="common">Barbados nut</name>
    <dbReference type="NCBI Taxonomy" id="180498"/>
    <lineage>
        <taxon>Eukaryota</taxon>
        <taxon>Viridiplantae</taxon>
        <taxon>Streptophyta</taxon>
        <taxon>Embryophyta</taxon>
        <taxon>Tracheophyta</taxon>
        <taxon>Spermatophyta</taxon>
        <taxon>Magnoliopsida</taxon>
        <taxon>eudicotyledons</taxon>
        <taxon>Gunneridae</taxon>
        <taxon>Pentapetalae</taxon>
        <taxon>rosids</taxon>
        <taxon>fabids</taxon>
        <taxon>Malpighiales</taxon>
        <taxon>Euphorbiaceae</taxon>
        <taxon>Crotonoideae</taxon>
        <taxon>Jatropheae</taxon>
        <taxon>Jatropha</taxon>
    </lineage>
</organism>
<sequence>MARGRVIDSDAFGSGLSGGCGRGHSTCGRGGTIPPLFSSSMFGASSSAQPPVLPSLPSIPSSFTPLPRPAESSLASQSPTAPEAFHMGRGYYGYAKSGLGEIVRFTAGSEAESRIDKLALYLEAVGGKKKRKVYGIGSQASQFYCGSASDASTTSSRPQPNHSAEEISALRAHVDEQERQLVELRAHVIRIFGQHGAGTSSSDPLPATDRDVSIALHQPLSSPFDPNTANDTLVTPTDATTHPTDTPADATMLDRAEERPRRFDFGHF</sequence>
<proteinExistence type="predicted"/>
<evidence type="ECO:0000313" key="3">
    <source>
        <dbReference type="Proteomes" id="UP000027138"/>
    </source>
</evidence>
<feature type="region of interest" description="Disordered" evidence="1">
    <location>
        <begin position="53"/>
        <end position="80"/>
    </location>
</feature>
<gene>
    <name evidence="2" type="ORF">JCGZ_20127</name>
</gene>
<protein>
    <submittedName>
        <fullName evidence="2">Uncharacterized protein</fullName>
    </submittedName>
</protein>
<dbReference type="Proteomes" id="UP000027138">
    <property type="component" value="Unassembled WGS sequence"/>
</dbReference>
<name>A0A067JU22_JATCU</name>
<keyword evidence="3" id="KW-1185">Reference proteome</keyword>
<feature type="compositionally biased region" description="Low complexity" evidence="1">
    <location>
        <begin position="53"/>
        <end position="65"/>
    </location>
</feature>
<dbReference type="EMBL" id="KK914832">
    <property type="protein sequence ID" value="KDP27471.1"/>
    <property type="molecule type" value="Genomic_DNA"/>
</dbReference>